<keyword evidence="5" id="KW-0029">Amino-acid transport</keyword>
<keyword evidence="3" id="KW-0547">Nucleotide-binding</keyword>
<dbReference type="InterPro" id="IPR003593">
    <property type="entry name" value="AAA+_ATPase"/>
</dbReference>
<dbReference type="Proteomes" id="UP000238415">
    <property type="component" value="Unassembled WGS sequence"/>
</dbReference>
<comment type="similarity">
    <text evidence="1">Belongs to the ABC transporter superfamily.</text>
</comment>
<dbReference type="InterPro" id="IPR052156">
    <property type="entry name" value="BCAA_Transport_ATP-bd_LivF"/>
</dbReference>
<evidence type="ECO:0000256" key="1">
    <source>
        <dbReference type="ARBA" id="ARBA00005417"/>
    </source>
</evidence>
<evidence type="ECO:0000313" key="8">
    <source>
        <dbReference type="Proteomes" id="UP000238415"/>
    </source>
</evidence>
<dbReference type="GO" id="GO:0015658">
    <property type="term" value="F:branched-chain amino acid transmembrane transporter activity"/>
    <property type="evidence" value="ECO:0007669"/>
    <property type="project" value="InterPro"/>
</dbReference>
<dbReference type="SUPFAM" id="SSF52540">
    <property type="entry name" value="P-loop containing nucleoside triphosphate hydrolases"/>
    <property type="match status" value="1"/>
</dbReference>
<dbReference type="GO" id="GO:0016887">
    <property type="term" value="F:ATP hydrolysis activity"/>
    <property type="evidence" value="ECO:0007669"/>
    <property type="project" value="InterPro"/>
</dbReference>
<sequence>MLTIKNLSAGYGAIMALHEVNLEVKQGQIVSIIGANGAGKSTLLNTIAGLVRPRRGSILFMGEELPRQPHLVVRRGIVQVPEGRKVFAGLTVKENLLMGGYRLNGREAARNLEHIFTLFPVLKERQNQYAGTLSGGEQQMLAVGRGLMSNPKVMLFDEPSLGLAPLVVNTIFNIISRIREEGVTVLLVEQNARKALALCDHAYVLENGRITMNGPGRELLADPRIRNAYLGERVEPRVDSKRSR</sequence>
<dbReference type="RefSeq" id="WP_106005127.1">
    <property type="nucleotide sequence ID" value="NZ_CP136419.1"/>
</dbReference>
<gene>
    <name evidence="7" type="primary">livF_1</name>
    <name evidence="7" type="ORF">MOHU_11330</name>
</gene>
<evidence type="ECO:0000256" key="4">
    <source>
        <dbReference type="ARBA" id="ARBA00022840"/>
    </source>
</evidence>
<dbReference type="EMBL" id="PVXM01000019">
    <property type="protein sequence ID" value="PRR73598.1"/>
    <property type="molecule type" value="Genomic_DNA"/>
</dbReference>
<dbReference type="InterPro" id="IPR017871">
    <property type="entry name" value="ABC_transporter-like_CS"/>
</dbReference>
<dbReference type="PANTHER" id="PTHR43820">
    <property type="entry name" value="HIGH-AFFINITY BRANCHED-CHAIN AMINO ACID TRANSPORT ATP-BINDING PROTEIN LIVF"/>
    <property type="match status" value="1"/>
</dbReference>
<organism evidence="7 8">
    <name type="scientific">Neomoorella humiferrea</name>
    <dbReference type="NCBI Taxonomy" id="676965"/>
    <lineage>
        <taxon>Bacteria</taxon>
        <taxon>Bacillati</taxon>
        <taxon>Bacillota</taxon>
        <taxon>Clostridia</taxon>
        <taxon>Neomoorellales</taxon>
        <taxon>Neomoorellaceae</taxon>
        <taxon>Neomoorella</taxon>
    </lineage>
</organism>
<evidence type="ECO:0000313" key="7">
    <source>
        <dbReference type="EMBL" id="PRR73598.1"/>
    </source>
</evidence>
<dbReference type="Pfam" id="PF00005">
    <property type="entry name" value="ABC_tran"/>
    <property type="match status" value="1"/>
</dbReference>
<dbReference type="PROSITE" id="PS00211">
    <property type="entry name" value="ABC_TRANSPORTER_1"/>
    <property type="match status" value="1"/>
</dbReference>
<dbReference type="OrthoDB" id="9779136at2"/>
<proteinExistence type="inferred from homology"/>
<dbReference type="PANTHER" id="PTHR43820:SF4">
    <property type="entry name" value="HIGH-AFFINITY BRANCHED-CHAIN AMINO ACID TRANSPORT ATP-BINDING PROTEIN LIVF"/>
    <property type="match status" value="1"/>
</dbReference>
<reference evidence="7 8" key="1">
    <citation type="submission" date="2018-03" db="EMBL/GenBank/DDBJ databases">
        <title>Genome sequence of Moorella humiferrea DSM 23265.</title>
        <authorList>
            <person name="Poehlein A."/>
            <person name="Daniel R."/>
        </authorList>
    </citation>
    <scope>NUCLEOTIDE SEQUENCE [LARGE SCALE GENOMIC DNA]</scope>
    <source>
        <strain evidence="7 8">DSM 23265</strain>
    </source>
</reference>
<evidence type="ECO:0000259" key="6">
    <source>
        <dbReference type="PROSITE" id="PS50893"/>
    </source>
</evidence>
<feature type="domain" description="ABC transporter" evidence="6">
    <location>
        <begin position="2"/>
        <end position="232"/>
    </location>
</feature>
<dbReference type="GO" id="GO:0005524">
    <property type="term" value="F:ATP binding"/>
    <property type="evidence" value="ECO:0007669"/>
    <property type="project" value="UniProtKB-KW"/>
</dbReference>
<dbReference type="SMART" id="SM00382">
    <property type="entry name" value="AAA"/>
    <property type="match status" value="1"/>
</dbReference>
<dbReference type="CDD" id="cd03224">
    <property type="entry name" value="ABC_TM1139_LivF_branched"/>
    <property type="match status" value="1"/>
</dbReference>
<dbReference type="InterPro" id="IPR030660">
    <property type="entry name" value="ABC_branched_ATPase_LivF/BraG"/>
</dbReference>
<protein>
    <submittedName>
        <fullName evidence="7">High-affinity branched-chain amino acid transport ATP-binding protein LivF</fullName>
    </submittedName>
</protein>
<dbReference type="InterPro" id="IPR027417">
    <property type="entry name" value="P-loop_NTPase"/>
</dbReference>
<dbReference type="GO" id="GO:0015807">
    <property type="term" value="P:L-amino acid transport"/>
    <property type="evidence" value="ECO:0007669"/>
    <property type="project" value="TreeGrafter"/>
</dbReference>
<dbReference type="AlphaFoldDB" id="A0A2T0AT43"/>
<dbReference type="PIRSF" id="PIRSF039137">
    <property type="entry name" value="ABC_branched_ATPase"/>
    <property type="match status" value="1"/>
</dbReference>
<evidence type="ECO:0000256" key="2">
    <source>
        <dbReference type="ARBA" id="ARBA00022448"/>
    </source>
</evidence>
<dbReference type="InterPro" id="IPR003439">
    <property type="entry name" value="ABC_transporter-like_ATP-bd"/>
</dbReference>
<name>A0A2T0AT43_9FIRM</name>
<evidence type="ECO:0000256" key="5">
    <source>
        <dbReference type="ARBA" id="ARBA00022970"/>
    </source>
</evidence>
<comment type="caution">
    <text evidence="7">The sequence shown here is derived from an EMBL/GenBank/DDBJ whole genome shotgun (WGS) entry which is preliminary data.</text>
</comment>
<keyword evidence="2" id="KW-0813">Transport</keyword>
<accession>A0A2T0AT43</accession>
<evidence type="ECO:0000256" key="3">
    <source>
        <dbReference type="ARBA" id="ARBA00022741"/>
    </source>
</evidence>
<dbReference type="PROSITE" id="PS50893">
    <property type="entry name" value="ABC_TRANSPORTER_2"/>
    <property type="match status" value="1"/>
</dbReference>
<keyword evidence="4 7" id="KW-0067">ATP-binding</keyword>
<keyword evidence="8" id="KW-1185">Reference proteome</keyword>
<dbReference type="Gene3D" id="3.40.50.300">
    <property type="entry name" value="P-loop containing nucleotide triphosphate hydrolases"/>
    <property type="match status" value="1"/>
</dbReference>